<proteinExistence type="predicted"/>
<reference evidence="3" key="1">
    <citation type="submission" date="2013-09" db="EMBL/GenBank/DDBJ databases">
        <title>Corchorus olitorius genome sequencing.</title>
        <authorList>
            <person name="Alam M."/>
            <person name="Haque M.S."/>
            <person name="Islam M.S."/>
            <person name="Emdad E.M."/>
            <person name="Islam M.M."/>
            <person name="Ahmed B."/>
            <person name="Halim A."/>
            <person name="Hossen Q.M.M."/>
            <person name="Hossain M.Z."/>
            <person name="Ahmed R."/>
            <person name="Khan M.M."/>
            <person name="Islam R."/>
            <person name="Rashid M.M."/>
            <person name="Khan S.A."/>
            <person name="Rahman M.S."/>
            <person name="Alam M."/>
            <person name="Yahiya A.S."/>
            <person name="Khan M.S."/>
            <person name="Azam M.S."/>
            <person name="Haque T."/>
            <person name="Lashkar M.Z.H."/>
            <person name="Akhand A.I."/>
            <person name="Morshed G."/>
            <person name="Roy S."/>
            <person name="Uddin K.S."/>
            <person name="Rabeya T."/>
            <person name="Hossain A.S."/>
            <person name="Chowdhury A."/>
            <person name="Snigdha A.R."/>
            <person name="Mortoza M.S."/>
            <person name="Matin S.A."/>
            <person name="Hoque S.M.E."/>
            <person name="Islam M.K."/>
            <person name="Roy D.K."/>
            <person name="Haider R."/>
            <person name="Moosa M.M."/>
            <person name="Elias S.M."/>
            <person name="Hasan A.M."/>
            <person name="Jahan S."/>
            <person name="Shafiuddin M."/>
            <person name="Mahmood N."/>
            <person name="Shommy N.S."/>
        </authorList>
    </citation>
    <scope>NUCLEOTIDE SEQUENCE [LARGE SCALE GENOMIC DNA]</scope>
    <source>
        <strain evidence="3">cv. O-4</strain>
    </source>
</reference>
<organism evidence="2 3">
    <name type="scientific">Corchorus olitorius</name>
    <dbReference type="NCBI Taxonomy" id="93759"/>
    <lineage>
        <taxon>Eukaryota</taxon>
        <taxon>Viridiplantae</taxon>
        <taxon>Streptophyta</taxon>
        <taxon>Embryophyta</taxon>
        <taxon>Tracheophyta</taxon>
        <taxon>Spermatophyta</taxon>
        <taxon>Magnoliopsida</taxon>
        <taxon>eudicotyledons</taxon>
        <taxon>Gunneridae</taxon>
        <taxon>Pentapetalae</taxon>
        <taxon>rosids</taxon>
        <taxon>malvids</taxon>
        <taxon>Malvales</taxon>
        <taxon>Malvaceae</taxon>
        <taxon>Grewioideae</taxon>
        <taxon>Apeibeae</taxon>
        <taxon>Corchorus</taxon>
    </lineage>
</organism>
<accession>A0A1R3J6R1</accession>
<evidence type="ECO:0000256" key="1">
    <source>
        <dbReference type="SAM" id="MobiDB-lite"/>
    </source>
</evidence>
<comment type="caution">
    <text evidence="2">The sequence shown here is derived from an EMBL/GenBank/DDBJ whole genome shotgun (WGS) entry which is preliminary data.</text>
</comment>
<keyword evidence="3" id="KW-1185">Reference proteome</keyword>
<dbReference type="Proteomes" id="UP000187203">
    <property type="component" value="Unassembled WGS sequence"/>
</dbReference>
<feature type="region of interest" description="Disordered" evidence="1">
    <location>
        <begin position="38"/>
        <end position="94"/>
    </location>
</feature>
<feature type="compositionally biased region" description="Low complexity" evidence="1">
    <location>
        <begin position="45"/>
        <end position="56"/>
    </location>
</feature>
<protein>
    <submittedName>
        <fullName evidence="2">Limd1</fullName>
    </submittedName>
</protein>
<evidence type="ECO:0000313" key="2">
    <source>
        <dbReference type="EMBL" id="OMO90528.1"/>
    </source>
</evidence>
<dbReference type="EMBL" id="AWUE01016546">
    <property type="protein sequence ID" value="OMO90528.1"/>
    <property type="molecule type" value="Genomic_DNA"/>
</dbReference>
<evidence type="ECO:0000313" key="3">
    <source>
        <dbReference type="Proteomes" id="UP000187203"/>
    </source>
</evidence>
<sequence length="94" mass="10233">MVIKPCHRHHMGSILISFIHHMDTCHLTNNILLIINSAMPPPQTPTSTQQYQQSGPQGPPPLMSGPSFTAQSETAPSGALKGRSHWGHWGTCPN</sequence>
<gene>
    <name evidence="2" type="ORF">COLO4_19089</name>
</gene>
<dbReference type="AlphaFoldDB" id="A0A1R3J6R1"/>
<name>A0A1R3J6R1_9ROSI</name>